<dbReference type="AlphaFoldDB" id="I0EKQ5"/>
<accession>I0EKQ5</accession>
<dbReference type="EMBL" id="CP003479">
    <property type="protein sequence ID" value="AFI03524.1"/>
    <property type="molecule type" value="Genomic_DNA"/>
</dbReference>
<evidence type="ECO:0000313" key="1">
    <source>
        <dbReference type="EMBL" id="AFI03524.1"/>
    </source>
</evidence>
<gene>
    <name evidence="1" type="ordered locus">HCW_01155</name>
</gene>
<name>I0EKQ5_HELC0</name>
<organism evidence="1 2">
    <name type="scientific">Helicobacter cetorum (strain ATCC BAA-429 / MIT 00-7128)</name>
    <dbReference type="NCBI Taxonomy" id="182217"/>
    <lineage>
        <taxon>Bacteria</taxon>
        <taxon>Pseudomonadati</taxon>
        <taxon>Campylobacterota</taxon>
        <taxon>Epsilonproteobacteria</taxon>
        <taxon>Campylobacterales</taxon>
        <taxon>Helicobacteraceae</taxon>
        <taxon>Helicobacter</taxon>
    </lineage>
</organism>
<sequence length="70" mass="8297">MSAILVAKKILRLLGLKKTENFLRAWRYSIVEAHTKLMMTDEKSWQYQREHELSYYQASTPPPHFTKDGL</sequence>
<reference evidence="2" key="1">
    <citation type="submission" date="2012-04" db="EMBL/GenBank/DDBJ databases">
        <title>Complete genome sequence of Helicobacter cetorum strain MIT 00-7128.</title>
        <authorList>
            <person name="Kersulyte D."/>
            <person name="Berg D.E."/>
        </authorList>
    </citation>
    <scope>NUCLEOTIDE SEQUENCE [LARGE SCALE GENOMIC DNA]</scope>
    <source>
        <strain evidence="2">MIT 00-7128</strain>
    </source>
</reference>
<proteinExistence type="predicted"/>
<keyword evidence="2" id="KW-1185">Reference proteome</keyword>
<dbReference type="KEGG" id="hce:HCW_01155"/>
<dbReference type="HOGENOM" id="CLU_2752237_0_0_7"/>
<evidence type="ECO:0000313" key="2">
    <source>
        <dbReference type="Proteomes" id="UP000005010"/>
    </source>
</evidence>
<dbReference type="Proteomes" id="UP000005010">
    <property type="component" value="Chromosome"/>
</dbReference>
<dbReference type="RefSeq" id="WP_014660397.1">
    <property type="nucleotide sequence ID" value="NC_017737.1"/>
</dbReference>
<dbReference type="PATRIC" id="fig|182217.3.peg.240"/>
<protein>
    <submittedName>
        <fullName evidence="1">Uncharacterized protein</fullName>
    </submittedName>
</protein>